<name>A0A7G9SCZ9_9SPHN</name>
<gene>
    <name evidence="3" type="ORF">H9L12_03965</name>
</gene>
<evidence type="ECO:0000313" key="3">
    <source>
        <dbReference type="EMBL" id="QNN65724.1"/>
    </source>
</evidence>
<dbReference type="PANTHER" id="PTHR22916:SF3">
    <property type="entry name" value="UDP-GLCNAC:BETAGAL BETA-1,3-N-ACETYLGLUCOSAMINYLTRANSFERASE-LIKE PROTEIN 1"/>
    <property type="match status" value="1"/>
</dbReference>
<dbReference type="PANTHER" id="PTHR22916">
    <property type="entry name" value="GLYCOSYLTRANSFERASE"/>
    <property type="match status" value="1"/>
</dbReference>
<dbReference type="InterPro" id="IPR001173">
    <property type="entry name" value="Glyco_trans_2-like"/>
</dbReference>
<accession>A0A7G9SCZ9</accession>
<dbReference type="GO" id="GO:0016758">
    <property type="term" value="F:hexosyltransferase activity"/>
    <property type="evidence" value="ECO:0007669"/>
    <property type="project" value="UniProtKB-ARBA"/>
</dbReference>
<evidence type="ECO:0000313" key="4">
    <source>
        <dbReference type="Proteomes" id="UP000515955"/>
    </source>
</evidence>
<dbReference type="RefSeq" id="WP_187542709.1">
    <property type="nucleotide sequence ID" value="NZ_CP060717.1"/>
</dbReference>
<dbReference type="InterPro" id="IPR029044">
    <property type="entry name" value="Nucleotide-diphossugar_trans"/>
</dbReference>
<dbReference type="EMBL" id="CP060717">
    <property type="protein sequence ID" value="QNN65724.1"/>
    <property type="molecule type" value="Genomic_DNA"/>
</dbReference>
<dbReference type="Pfam" id="PF00535">
    <property type="entry name" value="Glycos_transf_2"/>
    <property type="match status" value="1"/>
</dbReference>
<reference evidence="3 4" key="1">
    <citation type="submission" date="2020-08" db="EMBL/GenBank/DDBJ databases">
        <title>Genome sequence of Sphingomonas rhizophila KACC 19189T.</title>
        <authorList>
            <person name="Hyun D.-W."/>
            <person name="Bae J.-W."/>
        </authorList>
    </citation>
    <scope>NUCLEOTIDE SEQUENCE [LARGE SCALE GENOMIC DNA]</scope>
    <source>
        <strain evidence="3 4">KACC 19189</strain>
    </source>
</reference>
<feature type="compositionally biased region" description="Polar residues" evidence="1">
    <location>
        <begin position="207"/>
        <end position="218"/>
    </location>
</feature>
<organism evidence="3 4">
    <name type="scientific">Sphingomonas rhizophila</name>
    <dbReference type="NCBI Taxonomy" id="2071607"/>
    <lineage>
        <taxon>Bacteria</taxon>
        <taxon>Pseudomonadati</taxon>
        <taxon>Pseudomonadota</taxon>
        <taxon>Alphaproteobacteria</taxon>
        <taxon>Sphingomonadales</taxon>
        <taxon>Sphingomonadaceae</taxon>
        <taxon>Sphingomonas</taxon>
    </lineage>
</organism>
<feature type="domain" description="Glycosyltransferase 2-like" evidence="2">
    <location>
        <begin position="5"/>
        <end position="109"/>
    </location>
</feature>
<evidence type="ECO:0000259" key="2">
    <source>
        <dbReference type="Pfam" id="PF00535"/>
    </source>
</evidence>
<dbReference type="SUPFAM" id="SSF53448">
    <property type="entry name" value="Nucleotide-diphospho-sugar transferases"/>
    <property type="match status" value="1"/>
</dbReference>
<proteinExistence type="predicted"/>
<dbReference type="Gene3D" id="3.90.550.10">
    <property type="entry name" value="Spore Coat Polysaccharide Biosynthesis Protein SpsA, Chain A"/>
    <property type="match status" value="1"/>
</dbReference>
<dbReference type="KEGG" id="srhi:H9L12_03965"/>
<protein>
    <submittedName>
        <fullName evidence="3">Glycosyltransferase family 2 protein</fullName>
    </submittedName>
</protein>
<dbReference type="CDD" id="cd00761">
    <property type="entry name" value="Glyco_tranf_GTA_type"/>
    <property type="match status" value="1"/>
</dbReference>
<keyword evidence="3" id="KW-0808">Transferase</keyword>
<evidence type="ECO:0000256" key="1">
    <source>
        <dbReference type="SAM" id="MobiDB-lite"/>
    </source>
</evidence>
<sequence length="218" mass="24639">MPFLSILTPTWNRGDYLERVWRSLASQTSRDFEWIIGDDGSTDETPAIVANLAKASDFPILYIRADRHVGKARIDNEAIRRARGEITAWCDSDDQMEPDAVRRLTEIWRSIPEHERADFVGITALVATSEGVVADPFDGSGVRDVSWNDLAEIHRVVGDMFFAARTTTLRAHPFPRSISSFRKAWCGRRSVTRRRVTPRRYCGGSNTGRPTRSLSATR</sequence>
<dbReference type="AlphaFoldDB" id="A0A7G9SCZ9"/>
<keyword evidence="4" id="KW-1185">Reference proteome</keyword>
<feature type="region of interest" description="Disordered" evidence="1">
    <location>
        <begin position="197"/>
        <end position="218"/>
    </location>
</feature>
<dbReference type="Proteomes" id="UP000515955">
    <property type="component" value="Chromosome"/>
</dbReference>